<dbReference type="Proteomes" id="UP001439008">
    <property type="component" value="Unassembled WGS sequence"/>
</dbReference>
<dbReference type="Gene3D" id="1.10.287.100">
    <property type="match status" value="1"/>
</dbReference>
<gene>
    <name evidence="1" type="ORF">MHBO_002448</name>
</gene>
<evidence type="ECO:0000313" key="1">
    <source>
        <dbReference type="EMBL" id="MES1920814.1"/>
    </source>
</evidence>
<keyword evidence="2" id="KW-1185">Reference proteome</keyword>
<dbReference type="EMBL" id="JBDODL010000886">
    <property type="protein sequence ID" value="MES1920814.1"/>
    <property type="molecule type" value="Genomic_DNA"/>
</dbReference>
<evidence type="ECO:0000313" key="2">
    <source>
        <dbReference type="Proteomes" id="UP001439008"/>
    </source>
</evidence>
<organism evidence="1 2">
    <name type="scientific">Bonamia ostreae</name>
    <dbReference type="NCBI Taxonomy" id="126728"/>
    <lineage>
        <taxon>Eukaryota</taxon>
        <taxon>Sar</taxon>
        <taxon>Rhizaria</taxon>
        <taxon>Endomyxa</taxon>
        <taxon>Ascetosporea</taxon>
        <taxon>Haplosporida</taxon>
        <taxon>Bonamia</taxon>
    </lineage>
</organism>
<reference evidence="1 2" key="1">
    <citation type="journal article" date="2024" name="BMC Biol.">
        <title>Comparative genomics of Ascetosporea gives new insight into the evolutionary basis for animal parasitism in Rhizaria.</title>
        <authorList>
            <person name="Hiltunen Thoren M."/>
            <person name="Onut-Brannstrom I."/>
            <person name="Alfjorden A."/>
            <person name="Peckova H."/>
            <person name="Swords F."/>
            <person name="Hooper C."/>
            <person name="Holzer A.S."/>
            <person name="Bass D."/>
            <person name="Burki F."/>
        </authorList>
    </citation>
    <scope>NUCLEOTIDE SEQUENCE [LARGE SCALE GENOMIC DNA]</scope>
    <source>
        <strain evidence="1">20-A016</strain>
    </source>
</reference>
<accession>A0ABV2AMS6</accession>
<protein>
    <submittedName>
        <fullName evidence="1">Uncharacterized protein</fullName>
    </submittedName>
</protein>
<proteinExistence type="predicted"/>
<comment type="caution">
    <text evidence="1">The sequence shown here is derived from an EMBL/GenBank/DDBJ whole genome shotgun (WGS) entry which is preliminary data.</text>
</comment>
<name>A0ABV2AMS6_9EUKA</name>
<feature type="non-terminal residue" evidence="1">
    <location>
        <position position="149"/>
    </location>
</feature>
<dbReference type="SUPFAM" id="SSF47396">
    <property type="entry name" value="Transcription factor IIA (TFIIA), alpha-helical domain"/>
    <property type="match status" value="1"/>
</dbReference>
<sequence length="149" mass="17369">MSNYPDELRNRKTTNEVRLRNGRIVRGGDSCYEKLQKSFYTLIDAIGLFRQKQNIFPQNIKYFELLHLKQSAMSSINSTSKEATRIYKTVIKDVIEKTQKDLEKIGYDQNKAIELSQKLKSLWTLKIKQRNVINFDSDRTISAETTANT</sequence>